<reference evidence="4" key="1">
    <citation type="journal article" date="2019" name="Int. J. Syst. Evol. Microbiol.">
        <title>The Global Catalogue of Microorganisms (GCM) 10K type strain sequencing project: providing services to taxonomists for standard genome sequencing and annotation.</title>
        <authorList>
            <consortium name="The Broad Institute Genomics Platform"/>
            <consortium name="The Broad Institute Genome Sequencing Center for Infectious Disease"/>
            <person name="Wu L."/>
            <person name="Ma J."/>
        </authorList>
    </citation>
    <scope>NUCLEOTIDE SEQUENCE [LARGE SCALE GENOMIC DNA]</scope>
    <source>
        <strain evidence="4">JCM 14331</strain>
    </source>
</reference>
<dbReference type="Proteomes" id="UP001501169">
    <property type="component" value="Unassembled WGS sequence"/>
</dbReference>
<evidence type="ECO:0000313" key="3">
    <source>
        <dbReference type="EMBL" id="GAA0552449.1"/>
    </source>
</evidence>
<accession>A0ABP3NT26</accession>
<dbReference type="Pfam" id="PF04519">
    <property type="entry name" value="Bactofilin"/>
    <property type="match status" value="1"/>
</dbReference>
<dbReference type="EMBL" id="BAAAEO010000003">
    <property type="protein sequence ID" value="GAA0552449.1"/>
    <property type="molecule type" value="Genomic_DNA"/>
</dbReference>
<organism evidence="3 4">
    <name type="scientific">Rheinheimera aquimaris</name>
    <dbReference type="NCBI Taxonomy" id="412437"/>
    <lineage>
        <taxon>Bacteria</taxon>
        <taxon>Pseudomonadati</taxon>
        <taxon>Pseudomonadota</taxon>
        <taxon>Gammaproteobacteria</taxon>
        <taxon>Chromatiales</taxon>
        <taxon>Chromatiaceae</taxon>
        <taxon>Rheinheimera</taxon>
    </lineage>
</organism>
<sequence>MGFFGKHAGNEGKHTVATVIAQGCSVNGNVRLSGDIQVDGYIEGKIVCDRSLIISASGRIKGEVTADKVIINGLFDGECYANSVEILPQGKAHGVIHCDDLSIERGGSFLGKTLPTSSDQVISLPKNEADTKTNPSLENKAEKG</sequence>
<comment type="caution">
    <text evidence="3">The sequence shown here is derived from an EMBL/GenBank/DDBJ whole genome shotgun (WGS) entry which is preliminary data.</text>
</comment>
<name>A0ABP3NT26_9GAMM</name>
<dbReference type="PANTHER" id="PTHR35024:SF4">
    <property type="entry name" value="POLYMER-FORMING CYTOSKELETAL PROTEIN"/>
    <property type="match status" value="1"/>
</dbReference>
<dbReference type="InterPro" id="IPR007607">
    <property type="entry name" value="BacA/B"/>
</dbReference>
<gene>
    <name evidence="3" type="ORF">GCM10009098_20190</name>
</gene>
<dbReference type="RefSeq" id="WP_226767174.1">
    <property type="nucleotide sequence ID" value="NZ_BAAAEO010000003.1"/>
</dbReference>
<keyword evidence="4" id="KW-1185">Reference proteome</keyword>
<evidence type="ECO:0008006" key="5">
    <source>
        <dbReference type="Google" id="ProtNLM"/>
    </source>
</evidence>
<evidence type="ECO:0000256" key="2">
    <source>
        <dbReference type="SAM" id="MobiDB-lite"/>
    </source>
</evidence>
<protein>
    <recommendedName>
        <fullName evidence="5">Polymer-forming cytoskeletal protein</fullName>
    </recommendedName>
</protein>
<comment type="similarity">
    <text evidence="1">Belongs to the bactofilin family.</text>
</comment>
<feature type="region of interest" description="Disordered" evidence="2">
    <location>
        <begin position="125"/>
        <end position="144"/>
    </location>
</feature>
<dbReference type="PROSITE" id="PS51257">
    <property type="entry name" value="PROKAR_LIPOPROTEIN"/>
    <property type="match status" value="1"/>
</dbReference>
<proteinExistence type="inferred from homology"/>
<dbReference type="PANTHER" id="PTHR35024">
    <property type="entry name" value="HYPOTHETICAL CYTOSOLIC PROTEIN"/>
    <property type="match status" value="1"/>
</dbReference>
<evidence type="ECO:0000313" key="4">
    <source>
        <dbReference type="Proteomes" id="UP001501169"/>
    </source>
</evidence>
<evidence type="ECO:0000256" key="1">
    <source>
        <dbReference type="ARBA" id="ARBA00044755"/>
    </source>
</evidence>